<gene>
    <name evidence="2" type="ORF">Amac_010650</name>
</gene>
<evidence type="ECO:0000313" key="2">
    <source>
        <dbReference type="EMBL" id="GES07470.1"/>
    </source>
</evidence>
<comment type="caution">
    <text evidence="2">The sequence shown here is derived from an EMBL/GenBank/DDBJ whole genome shotgun (WGS) entry which is preliminary data.</text>
</comment>
<protein>
    <submittedName>
        <fullName evidence="2">Uncharacterized protein</fullName>
    </submittedName>
</protein>
<accession>A0A5M3WGQ2</accession>
<dbReference type="EMBL" id="BLAE01000006">
    <property type="protein sequence ID" value="GES07470.1"/>
    <property type="molecule type" value="Genomic_DNA"/>
</dbReference>
<dbReference type="OrthoDB" id="4310757at2"/>
<dbReference type="Proteomes" id="UP000331127">
    <property type="component" value="Unassembled WGS sequence"/>
</dbReference>
<evidence type="ECO:0000313" key="3">
    <source>
        <dbReference type="Proteomes" id="UP000331127"/>
    </source>
</evidence>
<reference evidence="2 3" key="1">
    <citation type="submission" date="2019-10" db="EMBL/GenBank/DDBJ databases">
        <title>Whole genome shotgun sequence of Acrocarpospora macrocephala NBRC 16266.</title>
        <authorList>
            <person name="Ichikawa N."/>
            <person name="Kimura A."/>
            <person name="Kitahashi Y."/>
            <person name="Komaki H."/>
            <person name="Oguchi A."/>
        </authorList>
    </citation>
    <scope>NUCLEOTIDE SEQUENCE [LARGE SCALE GENOMIC DNA]</scope>
    <source>
        <strain evidence="2 3">NBRC 16266</strain>
    </source>
</reference>
<name>A0A5M3WGQ2_9ACTN</name>
<sequence length="135" mass="14237">MSVIGQEEGIKHGTRAGYKQHLYRKVDACEACLEAERGGPRKQAPASSKPALTKPARPNPDAGLPGGVTREAALTYIPYADAQGHAIARRERIKAAAAAILLGAPDVIEALGVPDDEVALARQFADRLTQQSEAA</sequence>
<dbReference type="AlphaFoldDB" id="A0A5M3WGQ2"/>
<evidence type="ECO:0000256" key="1">
    <source>
        <dbReference type="SAM" id="MobiDB-lite"/>
    </source>
</evidence>
<proteinExistence type="predicted"/>
<dbReference type="RefSeq" id="WP_155353176.1">
    <property type="nucleotide sequence ID" value="NZ_BAAAHL010000012.1"/>
</dbReference>
<organism evidence="2 3">
    <name type="scientific">Acrocarpospora macrocephala</name>
    <dbReference type="NCBI Taxonomy" id="150177"/>
    <lineage>
        <taxon>Bacteria</taxon>
        <taxon>Bacillati</taxon>
        <taxon>Actinomycetota</taxon>
        <taxon>Actinomycetes</taxon>
        <taxon>Streptosporangiales</taxon>
        <taxon>Streptosporangiaceae</taxon>
        <taxon>Acrocarpospora</taxon>
    </lineage>
</organism>
<feature type="region of interest" description="Disordered" evidence="1">
    <location>
        <begin position="36"/>
        <end position="67"/>
    </location>
</feature>
<keyword evidence="3" id="KW-1185">Reference proteome</keyword>